<dbReference type="Pfam" id="PF12796">
    <property type="entry name" value="Ank_2"/>
    <property type="match status" value="2"/>
</dbReference>
<dbReference type="EMBL" id="JANPWB010000012">
    <property type="protein sequence ID" value="KAJ1117159.1"/>
    <property type="molecule type" value="Genomic_DNA"/>
</dbReference>
<evidence type="ECO:0000259" key="8">
    <source>
        <dbReference type="PROSITE" id="PS52003"/>
    </source>
</evidence>
<dbReference type="PRINTS" id="PR01415">
    <property type="entry name" value="ANKYRIN"/>
</dbReference>
<dbReference type="InterPro" id="IPR036770">
    <property type="entry name" value="Ankyrin_rpt-contain_sf"/>
</dbReference>
<dbReference type="Gene3D" id="1.25.40.20">
    <property type="entry name" value="Ankyrin repeat-containing domain"/>
    <property type="match status" value="1"/>
</dbReference>
<evidence type="ECO:0000256" key="4">
    <source>
        <dbReference type="ARBA" id="ARBA00023159"/>
    </source>
</evidence>
<name>A0AAV7NQ62_PLEWA</name>
<dbReference type="PANTHER" id="PTHR24124">
    <property type="entry name" value="ANKYRIN REPEAT FAMILY A"/>
    <property type="match status" value="1"/>
</dbReference>
<dbReference type="SMART" id="SM00248">
    <property type="entry name" value="ANK"/>
    <property type="match status" value="6"/>
</dbReference>
<dbReference type="GO" id="GO:0005634">
    <property type="term" value="C:nucleus"/>
    <property type="evidence" value="ECO:0007669"/>
    <property type="project" value="TreeGrafter"/>
</dbReference>
<evidence type="ECO:0000313" key="10">
    <source>
        <dbReference type="Proteomes" id="UP001066276"/>
    </source>
</evidence>
<proteinExistence type="predicted"/>
<sequence>MSCTGVKSFSNEPCLSPSYSSSCSSPCSPYTDPERSFNIGNVDCSDWNLCAVNHGSSRRKTKSTFQGVRVRNSVKELLIHLRNNKQITSRYGGKGIMESLNFEPCQELKTVFSNTKRSYEYSLGGPVSKRPAFQRHSFLAPSANPDSIHMENNYQNIASNSNCEVLQNIINIKDKTNPLSLNTVQVNWMSTLANNQKPLEEQYHEVQVVHTHNSDGSNPQTLEQCKVHNFPLLATPGLQTPIDQHSVPDCSQLGAHSQLLSSYRGLTTSFCDVLHWPDQSVGSVVNEMDYSSDVKMSAQPLHKASTPSHSFNLNNALGSRHSLFASYSISQQPSSVDENQAAATRPNKSFFHWQLDQEESKIASISREQLLAQDSDGDTFLHIAVAQGRRALSYVLARKMAAINELDIKEHNNQSALQVAVAANQHLIVQDLVGLGAQVNTADCWGRTPLHVCAEKGHSQVLQVIQKGVIERNQYVDAEATNYEGITALHCAVMSHNAAIHDLPRNLQPHSPEVQERLLKTKRLVDTIRSLIHMGASVETRDLKSGRSALHLAAEEANVDLLRLFLDLPNSVTFVNAKAYNGNTALHVVASLQHRFTQLDAVRLLMRKGADPSMRNLENEQPIHLVADGPVGEQIKRTLKGKVIKSKSSLLF</sequence>
<reference evidence="9" key="1">
    <citation type="journal article" date="2022" name="bioRxiv">
        <title>Sequencing and chromosome-scale assembly of the giantPleurodeles waltlgenome.</title>
        <authorList>
            <person name="Brown T."/>
            <person name="Elewa A."/>
            <person name="Iarovenko S."/>
            <person name="Subramanian E."/>
            <person name="Araus A.J."/>
            <person name="Petzold A."/>
            <person name="Susuki M."/>
            <person name="Suzuki K.-i.T."/>
            <person name="Hayashi T."/>
            <person name="Toyoda A."/>
            <person name="Oliveira C."/>
            <person name="Osipova E."/>
            <person name="Leigh N.D."/>
            <person name="Simon A."/>
            <person name="Yun M.H."/>
        </authorList>
    </citation>
    <scope>NUCLEOTIDE SEQUENCE</scope>
    <source>
        <strain evidence="9">20211129_DDA</strain>
        <tissue evidence="9">Liver</tissue>
    </source>
</reference>
<dbReference type="PROSITE" id="PS50297">
    <property type="entry name" value="ANK_REP_REGION"/>
    <property type="match status" value="2"/>
</dbReference>
<dbReference type="InterPro" id="IPR002110">
    <property type="entry name" value="Ankyrin_rpt"/>
</dbReference>
<keyword evidence="5" id="KW-0804">Transcription</keyword>
<dbReference type="PROSITE" id="PS50088">
    <property type="entry name" value="ANK_REPEAT"/>
    <property type="match status" value="4"/>
</dbReference>
<dbReference type="InterPro" id="IPR047571">
    <property type="entry name" value="OCA"/>
</dbReference>
<evidence type="ECO:0000256" key="1">
    <source>
        <dbReference type="ARBA" id="ARBA00022737"/>
    </source>
</evidence>
<organism evidence="9 10">
    <name type="scientific">Pleurodeles waltl</name>
    <name type="common">Iberian ribbed newt</name>
    <dbReference type="NCBI Taxonomy" id="8319"/>
    <lineage>
        <taxon>Eukaryota</taxon>
        <taxon>Metazoa</taxon>
        <taxon>Chordata</taxon>
        <taxon>Craniata</taxon>
        <taxon>Vertebrata</taxon>
        <taxon>Euteleostomi</taxon>
        <taxon>Amphibia</taxon>
        <taxon>Batrachia</taxon>
        <taxon>Caudata</taxon>
        <taxon>Salamandroidea</taxon>
        <taxon>Salamandridae</taxon>
        <taxon>Pleurodelinae</taxon>
        <taxon>Pleurodeles</taxon>
    </lineage>
</organism>
<feature type="repeat" description="ANK" evidence="6">
    <location>
        <begin position="376"/>
        <end position="408"/>
    </location>
</feature>
<dbReference type="SUPFAM" id="SSF48403">
    <property type="entry name" value="Ankyrin repeat"/>
    <property type="match status" value="1"/>
</dbReference>
<feature type="region of interest" description="Disordered" evidence="7">
    <location>
        <begin position="1"/>
        <end position="22"/>
    </location>
</feature>
<accession>A0AAV7NQ62</accession>
<feature type="repeat" description="ANK" evidence="6">
    <location>
        <begin position="545"/>
        <end position="577"/>
    </location>
</feature>
<protein>
    <recommendedName>
        <fullName evidence="8">OCA domain-containing protein</fullName>
    </recommendedName>
</protein>
<evidence type="ECO:0000256" key="7">
    <source>
        <dbReference type="SAM" id="MobiDB-lite"/>
    </source>
</evidence>
<evidence type="ECO:0000256" key="5">
    <source>
        <dbReference type="ARBA" id="ARBA00023163"/>
    </source>
</evidence>
<dbReference type="GO" id="GO:0003677">
    <property type="term" value="F:DNA binding"/>
    <property type="evidence" value="ECO:0007669"/>
    <property type="project" value="InterPro"/>
</dbReference>
<dbReference type="FunFam" id="1.25.40.20:FF:000097">
    <property type="entry name" value="NF-kappa-B inhibitor zeta isoform X1"/>
    <property type="match status" value="1"/>
</dbReference>
<dbReference type="Proteomes" id="UP001066276">
    <property type="component" value="Chromosome 8"/>
</dbReference>
<comment type="caution">
    <text evidence="9">The sequence shown here is derived from an EMBL/GenBank/DDBJ whole genome shotgun (WGS) entry which is preliminary data.</text>
</comment>
<dbReference type="AlphaFoldDB" id="A0AAV7NQ62"/>
<keyword evidence="3 6" id="KW-0040">ANK repeat</keyword>
<feature type="repeat" description="ANK" evidence="6">
    <location>
        <begin position="412"/>
        <end position="444"/>
    </location>
</feature>
<keyword evidence="2" id="KW-0805">Transcription regulation</keyword>
<feature type="compositionally biased region" description="Polar residues" evidence="7">
    <location>
        <begin position="1"/>
        <end position="13"/>
    </location>
</feature>
<feature type="domain" description="OCA" evidence="8">
    <location>
        <begin position="62"/>
        <end position="84"/>
    </location>
</feature>
<keyword evidence="4" id="KW-0010">Activator</keyword>
<evidence type="ECO:0000256" key="2">
    <source>
        <dbReference type="ARBA" id="ARBA00023015"/>
    </source>
</evidence>
<gene>
    <name evidence="9" type="ORF">NDU88_005359</name>
</gene>
<keyword evidence="1" id="KW-0677">Repeat</keyword>
<dbReference type="GO" id="GO:0010468">
    <property type="term" value="P:regulation of gene expression"/>
    <property type="evidence" value="ECO:0007669"/>
    <property type="project" value="TreeGrafter"/>
</dbReference>
<dbReference type="PANTHER" id="PTHR24124:SF5">
    <property type="entry name" value="NF-KAPPA-B INHIBITOR ZETA"/>
    <property type="match status" value="1"/>
</dbReference>
<dbReference type="GO" id="GO:0070974">
    <property type="term" value="F:POU domain binding"/>
    <property type="evidence" value="ECO:0007669"/>
    <property type="project" value="InterPro"/>
</dbReference>
<dbReference type="PROSITE" id="PS52003">
    <property type="entry name" value="OCA"/>
    <property type="match status" value="1"/>
</dbReference>
<evidence type="ECO:0000256" key="6">
    <source>
        <dbReference type="PROSITE-ProRule" id="PRU00023"/>
    </source>
</evidence>
<evidence type="ECO:0000313" key="9">
    <source>
        <dbReference type="EMBL" id="KAJ1117159.1"/>
    </source>
</evidence>
<feature type="repeat" description="ANK" evidence="6">
    <location>
        <begin position="581"/>
        <end position="617"/>
    </location>
</feature>
<evidence type="ECO:0000256" key="3">
    <source>
        <dbReference type="ARBA" id="ARBA00023043"/>
    </source>
</evidence>
<keyword evidence="10" id="KW-1185">Reference proteome</keyword>